<dbReference type="EMBL" id="WWCK01000001">
    <property type="protein sequence ID" value="MYM66077.1"/>
    <property type="molecule type" value="Genomic_DNA"/>
</dbReference>
<evidence type="ECO:0008006" key="4">
    <source>
        <dbReference type="Google" id="ProtNLM"/>
    </source>
</evidence>
<evidence type="ECO:0000313" key="2">
    <source>
        <dbReference type="EMBL" id="MYM66077.1"/>
    </source>
</evidence>
<feature type="signal peptide" evidence="1">
    <location>
        <begin position="1"/>
        <end position="21"/>
    </location>
</feature>
<evidence type="ECO:0000256" key="1">
    <source>
        <dbReference type="SAM" id="SignalP"/>
    </source>
</evidence>
<organism evidence="2 3">
    <name type="scientific">Duganella rivi</name>
    <dbReference type="NCBI Taxonomy" id="2666083"/>
    <lineage>
        <taxon>Bacteria</taxon>
        <taxon>Pseudomonadati</taxon>
        <taxon>Pseudomonadota</taxon>
        <taxon>Betaproteobacteria</taxon>
        <taxon>Burkholderiales</taxon>
        <taxon>Oxalobacteraceae</taxon>
        <taxon>Telluria group</taxon>
        <taxon>Duganella</taxon>
    </lineage>
</organism>
<keyword evidence="1" id="KW-0732">Signal</keyword>
<gene>
    <name evidence="2" type="ORF">GTP45_04385</name>
</gene>
<dbReference type="RefSeq" id="WP_161012631.1">
    <property type="nucleotide sequence ID" value="NZ_WWCK01000001.1"/>
</dbReference>
<evidence type="ECO:0000313" key="3">
    <source>
        <dbReference type="Proteomes" id="UP000450012"/>
    </source>
</evidence>
<feature type="chain" id="PRO_5031139974" description="PEP-CTERM sorting domain-containing protein" evidence="1">
    <location>
        <begin position="22"/>
        <end position="308"/>
    </location>
</feature>
<comment type="caution">
    <text evidence="2">The sequence shown here is derived from an EMBL/GenBank/DDBJ whole genome shotgun (WGS) entry which is preliminary data.</text>
</comment>
<accession>A0A7X4GP56</accession>
<reference evidence="2 3" key="1">
    <citation type="submission" date="2019-12" db="EMBL/GenBank/DDBJ databases">
        <title>Novel species isolated from a subtropical stream in China.</title>
        <authorList>
            <person name="Lu H."/>
        </authorList>
    </citation>
    <scope>NUCLEOTIDE SEQUENCE [LARGE SCALE GENOMIC DNA]</scope>
    <source>
        <strain evidence="2 3">FT55W</strain>
    </source>
</reference>
<keyword evidence="3" id="KW-1185">Reference proteome</keyword>
<dbReference type="Proteomes" id="UP000450012">
    <property type="component" value="Unassembled WGS sequence"/>
</dbReference>
<name>A0A7X4GP56_9BURK</name>
<proteinExistence type="predicted"/>
<protein>
    <recommendedName>
        <fullName evidence="4">PEP-CTERM sorting domain-containing protein</fullName>
    </recommendedName>
</protein>
<dbReference type="AlphaFoldDB" id="A0A7X4GP56"/>
<sequence length="308" mass="32168">MRMNYCIAAVVLGAISLSASAATVGGTASLSLTAGAWYEVGNEYYVDQLPHTLDIAYSGDKDSGGGLVAPYTIHSVASGSVTGGVLKAAASTSYTQGPLGSSAGAFGQWSDSLTVNVPGLEVGTPVKIHYTIQVSGTLAVDYSMANGPGNATHSMAYASWNFDHYIGNTQFRLNAGQRVDILNNGASLVTNNANWADEDPYGLYTFDGWVPANMELYTHSQLIVQTWVGDGRTVSTGSASADLGHSIYWGGIDAVSLADGSAVDFTISSASGLDYGHSFIPSSVPEPLPGVMFLLGVPLLMAMRKRRM</sequence>